<dbReference type="PANTHER" id="PTHR11649:SF13">
    <property type="entry name" value="ENGB-TYPE G DOMAIN-CONTAINING PROTEIN"/>
    <property type="match status" value="1"/>
</dbReference>
<keyword evidence="7" id="KW-0732">Signal</keyword>
<feature type="chain" id="PRO_5035149026" description="EngB-type G domain-containing protein" evidence="7">
    <location>
        <begin position="18"/>
        <end position="600"/>
    </location>
</feature>
<evidence type="ECO:0000256" key="5">
    <source>
        <dbReference type="SAM" id="Coils"/>
    </source>
</evidence>
<dbReference type="SUPFAM" id="SSF52540">
    <property type="entry name" value="P-loop containing nucleoside triphosphate hydrolases"/>
    <property type="match status" value="1"/>
</dbReference>
<reference evidence="9" key="1">
    <citation type="submission" date="2021-11" db="EMBL/GenBank/DDBJ databases">
        <authorList>
            <consortium name="Genoscope - CEA"/>
            <person name="William W."/>
        </authorList>
    </citation>
    <scope>NUCLEOTIDE SEQUENCE</scope>
</reference>
<keyword evidence="5" id="KW-0175">Coiled coil</keyword>
<feature type="signal peptide" evidence="7">
    <location>
        <begin position="1"/>
        <end position="17"/>
    </location>
</feature>
<keyword evidence="3" id="KW-0460">Magnesium</keyword>
<gene>
    <name evidence="9" type="ORF">PECAL_4P20980</name>
</gene>
<keyword evidence="1" id="KW-0479">Metal-binding</keyword>
<evidence type="ECO:0000256" key="2">
    <source>
        <dbReference type="ARBA" id="ARBA00022741"/>
    </source>
</evidence>
<dbReference type="PROSITE" id="PS51706">
    <property type="entry name" value="G_ENGB"/>
    <property type="match status" value="1"/>
</dbReference>
<evidence type="ECO:0000256" key="1">
    <source>
        <dbReference type="ARBA" id="ARBA00022723"/>
    </source>
</evidence>
<dbReference type="GO" id="GO:0046872">
    <property type="term" value="F:metal ion binding"/>
    <property type="evidence" value="ECO:0007669"/>
    <property type="project" value="UniProtKB-KW"/>
</dbReference>
<evidence type="ECO:0000313" key="10">
    <source>
        <dbReference type="Proteomes" id="UP000789595"/>
    </source>
</evidence>
<feature type="coiled-coil region" evidence="5">
    <location>
        <begin position="162"/>
        <end position="189"/>
    </location>
</feature>
<dbReference type="Pfam" id="PF01926">
    <property type="entry name" value="MMR_HSR1"/>
    <property type="match status" value="1"/>
</dbReference>
<evidence type="ECO:0000313" key="9">
    <source>
        <dbReference type="EMBL" id="CAH0374795.1"/>
    </source>
</evidence>
<dbReference type="InterPro" id="IPR006073">
    <property type="entry name" value="GTP-bd"/>
</dbReference>
<organism evidence="9 10">
    <name type="scientific">Pelagomonas calceolata</name>
    <dbReference type="NCBI Taxonomy" id="35677"/>
    <lineage>
        <taxon>Eukaryota</taxon>
        <taxon>Sar</taxon>
        <taxon>Stramenopiles</taxon>
        <taxon>Ochrophyta</taxon>
        <taxon>Pelagophyceae</taxon>
        <taxon>Pelagomonadales</taxon>
        <taxon>Pelagomonadaceae</taxon>
        <taxon>Pelagomonas</taxon>
    </lineage>
</organism>
<comment type="caution">
    <text evidence="9">The sequence shown here is derived from an EMBL/GenBank/DDBJ whole genome shotgun (WGS) entry which is preliminary data.</text>
</comment>
<keyword evidence="4" id="KW-0342">GTP-binding</keyword>
<evidence type="ECO:0000259" key="8">
    <source>
        <dbReference type="PROSITE" id="PS51706"/>
    </source>
</evidence>
<dbReference type="GO" id="GO:0005525">
    <property type="term" value="F:GTP binding"/>
    <property type="evidence" value="ECO:0007669"/>
    <property type="project" value="UniProtKB-KW"/>
</dbReference>
<keyword evidence="10" id="KW-1185">Reference proteome</keyword>
<evidence type="ECO:0000256" key="6">
    <source>
        <dbReference type="SAM" id="MobiDB-lite"/>
    </source>
</evidence>
<keyword evidence="2" id="KW-0547">Nucleotide-binding</keyword>
<sequence>MQLTTILLCGALQAAAAFTPKTTIRVKCPALQAQQDDESRSRRGRRRERKKDAVAIDAPAVDAPRKQIKRPAFLEKKPRRKAEPKKPEAPVEPVEEDFASQCRDQLIQLYERYNPDKVKDVDDLLHKYAGREPLLISAVEAKYSGAQGVPLFKDEALVRAGAELVEREAEAREAELMAARERAEAAEAACLEDGVDLEEAVAAVCAEAGAAEALARVVGALFDADPSRASAVVRQTPIDLRWVDGEVFGAFGGPGAALAAGWFYISVSTPSTRLTYPTRRAQKGRAAPTAQTIEASPYPSATASGVLDALREGGFAPSDVVEACVAACANSDIYTRNEVLRHLAALGCYREVLAIDDFVEEKDAAHHEHVNRALVRNVERGPTADSMQRLPPPAAPEVVLLGRSNVGKSSLANALLGRRALAPASPVPGRTRRFCFYDVDVPQTAGFRLVDVPGAGFAVDNVTQALEGKSAGSAVGKVDSWRSLVLRYLDVREPLKVVLQLVDARRCLDATLPEADLATLETVAGSEAIKSGRASHVLVLTKGDKLSPAESTRAVESLKAAAAGVYGGASPSVVLTAATARPPVGRSDAWRAVLSGLGYL</sequence>
<feature type="domain" description="EngB-type G" evidence="8">
    <location>
        <begin position="394"/>
        <end position="599"/>
    </location>
</feature>
<evidence type="ECO:0000256" key="3">
    <source>
        <dbReference type="ARBA" id="ARBA00022842"/>
    </source>
</evidence>
<feature type="region of interest" description="Disordered" evidence="6">
    <location>
        <begin position="32"/>
        <end position="97"/>
    </location>
</feature>
<dbReference type="AlphaFoldDB" id="A0A8J2SQB7"/>
<dbReference type="InterPro" id="IPR030393">
    <property type="entry name" value="G_ENGB_dom"/>
</dbReference>
<dbReference type="PANTHER" id="PTHR11649">
    <property type="entry name" value="MSS1/TRME-RELATED GTP-BINDING PROTEIN"/>
    <property type="match status" value="1"/>
</dbReference>
<dbReference type="InterPro" id="IPR027417">
    <property type="entry name" value="P-loop_NTPase"/>
</dbReference>
<protein>
    <recommendedName>
        <fullName evidence="8">EngB-type G domain-containing protein</fullName>
    </recommendedName>
</protein>
<dbReference type="OrthoDB" id="204769at2759"/>
<evidence type="ECO:0000256" key="4">
    <source>
        <dbReference type="ARBA" id="ARBA00023134"/>
    </source>
</evidence>
<dbReference type="Gene3D" id="3.40.50.300">
    <property type="entry name" value="P-loop containing nucleotide triphosphate hydrolases"/>
    <property type="match status" value="1"/>
</dbReference>
<name>A0A8J2SQB7_9STRA</name>
<dbReference type="EMBL" id="CAKKNE010000004">
    <property type="protein sequence ID" value="CAH0374795.1"/>
    <property type="molecule type" value="Genomic_DNA"/>
</dbReference>
<accession>A0A8J2SQB7</accession>
<proteinExistence type="predicted"/>
<evidence type="ECO:0000256" key="7">
    <source>
        <dbReference type="SAM" id="SignalP"/>
    </source>
</evidence>
<dbReference type="Proteomes" id="UP000789595">
    <property type="component" value="Unassembled WGS sequence"/>
</dbReference>